<name>A0A9X3B5C8_9HYPH</name>
<dbReference type="RefSeq" id="WP_261513727.1">
    <property type="nucleotide sequence ID" value="NZ_JAODNV010000004.1"/>
</dbReference>
<proteinExistence type="predicted"/>
<dbReference type="EMBL" id="JAODNV010000004">
    <property type="protein sequence ID" value="MCT8989048.1"/>
    <property type="molecule type" value="Genomic_DNA"/>
</dbReference>
<evidence type="ECO:0000313" key="2">
    <source>
        <dbReference type="Proteomes" id="UP001149009"/>
    </source>
</evidence>
<gene>
    <name evidence="1" type="ORF">NYR54_01890</name>
</gene>
<evidence type="ECO:0000313" key="1">
    <source>
        <dbReference type="EMBL" id="MCT8989048.1"/>
    </source>
</evidence>
<dbReference type="Gene3D" id="2.60.120.10">
    <property type="entry name" value="Jelly Rolls"/>
    <property type="match status" value="1"/>
</dbReference>
<dbReference type="AlphaFoldDB" id="A0A9X3B5C8"/>
<dbReference type="InterPro" id="IPR011051">
    <property type="entry name" value="RmlC_Cupin_sf"/>
</dbReference>
<keyword evidence="2" id="KW-1185">Reference proteome</keyword>
<protein>
    <submittedName>
        <fullName evidence="1">Uncharacterized protein</fullName>
    </submittedName>
</protein>
<dbReference type="InterPro" id="IPR014710">
    <property type="entry name" value="RmlC-like_jellyroll"/>
</dbReference>
<dbReference type="SUPFAM" id="SSF51182">
    <property type="entry name" value="RmlC-like cupins"/>
    <property type="match status" value="1"/>
</dbReference>
<organism evidence="1 2">
    <name type="scientific">Chelativorans petroleitrophicus</name>
    <dbReference type="NCBI Taxonomy" id="2975484"/>
    <lineage>
        <taxon>Bacteria</taxon>
        <taxon>Pseudomonadati</taxon>
        <taxon>Pseudomonadota</taxon>
        <taxon>Alphaproteobacteria</taxon>
        <taxon>Hyphomicrobiales</taxon>
        <taxon>Phyllobacteriaceae</taxon>
        <taxon>Chelativorans</taxon>
    </lineage>
</organism>
<sequence length="277" mass="30962">MSAPAPATYARFYETDPDERSDSVRTWYAGAANFVVAYSEMDAGAVFDRTEQPDEFVIILPDPDTRLSIEWNGTTTEGAGHSVVIVPPGPSRITVYRGGRMVRLFTRRVSDIVARCKIGTADPNVPPLVSWPDPVGGHKVRWYSMDVPQEEGRFGRLIRSSDFMVNYIYPRNGPRDRSQLSPHSHADFQQCSLCLEGTYVHHLRWPWTKNANEWRSDDHETCGAPSVTIIPAGVLHTSEAVGTGTNLLIDIFCPPRADFSRQPGWVLNADEYPEPQA</sequence>
<accession>A0A9X3B5C8</accession>
<comment type="caution">
    <text evidence="1">The sequence shown here is derived from an EMBL/GenBank/DDBJ whole genome shotgun (WGS) entry which is preliminary data.</text>
</comment>
<reference evidence="1" key="1">
    <citation type="submission" date="2022-08" db="EMBL/GenBank/DDBJ databases">
        <title>Chelativorans sichuanense sp. nov., a paraffin oil-degrading bacterium isolated from a mixture of oil-based drill cuttings and paddy soil.</title>
        <authorList>
            <person name="Yu J."/>
            <person name="Liu H."/>
            <person name="Chen Q."/>
        </authorList>
    </citation>
    <scope>NUCLEOTIDE SEQUENCE</scope>
    <source>
        <strain evidence="1">SCAU 2101</strain>
    </source>
</reference>
<dbReference type="Proteomes" id="UP001149009">
    <property type="component" value="Unassembled WGS sequence"/>
</dbReference>